<accession>A0A0D0AGR6</accession>
<gene>
    <name evidence="2" type="ORF">CY34DRAFT_15772</name>
</gene>
<reference evidence="3" key="2">
    <citation type="submission" date="2015-01" db="EMBL/GenBank/DDBJ databases">
        <title>Evolutionary Origins and Diversification of the Mycorrhizal Mutualists.</title>
        <authorList>
            <consortium name="DOE Joint Genome Institute"/>
            <consortium name="Mycorrhizal Genomics Consortium"/>
            <person name="Kohler A."/>
            <person name="Kuo A."/>
            <person name="Nagy L.G."/>
            <person name="Floudas D."/>
            <person name="Copeland A."/>
            <person name="Barry K.W."/>
            <person name="Cichocki N."/>
            <person name="Veneault-Fourrey C."/>
            <person name="LaButti K."/>
            <person name="Lindquist E.A."/>
            <person name="Lipzen A."/>
            <person name="Lundell T."/>
            <person name="Morin E."/>
            <person name="Murat C."/>
            <person name="Riley R."/>
            <person name="Ohm R."/>
            <person name="Sun H."/>
            <person name="Tunlid A."/>
            <person name="Henrissat B."/>
            <person name="Grigoriev I.V."/>
            <person name="Hibbett D.S."/>
            <person name="Martin F."/>
        </authorList>
    </citation>
    <scope>NUCLEOTIDE SEQUENCE [LARGE SCALE GENOMIC DNA]</scope>
    <source>
        <strain evidence="3">UH-Slu-Lm8-n1</strain>
    </source>
</reference>
<protein>
    <submittedName>
        <fullName evidence="2">Uncharacterized protein</fullName>
    </submittedName>
</protein>
<feature type="region of interest" description="Disordered" evidence="1">
    <location>
        <begin position="1"/>
        <end position="30"/>
    </location>
</feature>
<evidence type="ECO:0000313" key="3">
    <source>
        <dbReference type="Proteomes" id="UP000054485"/>
    </source>
</evidence>
<dbReference type="HOGENOM" id="CLU_035918_3_1_1"/>
<organism evidence="2 3">
    <name type="scientific">Suillus luteus UH-Slu-Lm8-n1</name>
    <dbReference type="NCBI Taxonomy" id="930992"/>
    <lineage>
        <taxon>Eukaryota</taxon>
        <taxon>Fungi</taxon>
        <taxon>Dikarya</taxon>
        <taxon>Basidiomycota</taxon>
        <taxon>Agaricomycotina</taxon>
        <taxon>Agaricomycetes</taxon>
        <taxon>Agaricomycetidae</taxon>
        <taxon>Boletales</taxon>
        <taxon>Suillineae</taxon>
        <taxon>Suillaceae</taxon>
        <taxon>Suillus</taxon>
    </lineage>
</organism>
<evidence type="ECO:0000313" key="2">
    <source>
        <dbReference type="EMBL" id="KIK37344.1"/>
    </source>
</evidence>
<dbReference type="InParanoid" id="A0A0D0AGR6"/>
<dbReference type="AlphaFoldDB" id="A0A0D0AGR6"/>
<dbReference type="Pfam" id="PF20414">
    <property type="entry name" value="DUF6698"/>
    <property type="match status" value="1"/>
</dbReference>
<dbReference type="EMBL" id="KN835458">
    <property type="protein sequence ID" value="KIK37344.1"/>
    <property type="molecule type" value="Genomic_DNA"/>
</dbReference>
<reference evidence="2 3" key="1">
    <citation type="submission" date="2014-04" db="EMBL/GenBank/DDBJ databases">
        <authorList>
            <consortium name="DOE Joint Genome Institute"/>
            <person name="Kuo A."/>
            <person name="Ruytinx J."/>
            <person name="Rineau F."/>
            <person name="Colpaert J."/>
            <person name="Kohler A."/>
            <person name="Nagy L.G."/>
            <person name="Floudas D."/>
            <person name="Copeland A."/>
            <person name="Barry K.W."/>
            <person name="Cichocki N."/>
            <person name="Veneault-Fourrey C."/>
            <person name="LaButti K."/>
            <person name="Lindquist E.A."/>
            <person name="Lipzen A."/>
            <person name="Lundell T."/>
            <person name="Morin E."/>
            <person name="Murat C."/>
            <person name="Sun H."/>
            <person name="Tunlid A."/>
            <person name="Henrissat B."/>
            <person name="Grigoriev I.V."/>
            <person name="Hibbett D.S."/>
            <person name="Martin F."/>
            <person name="Nordberg H.P."/>
            <person name="Cantor M.N."/>
            <person name="Hua S.X."/>
        </authorList>
    </citation>
    <scope>NUCLEOTIDE SEQUENCE [LARGE SCALE GENOMIC DNA]</scope>
    <source>
        <strain evidence="2 3">UH-Slu-Lm8-n1</strain>
    </source>
</reference>
<dbReference type="STRING" id="930992.A0A0D0AGR6"/>
<dbReference type="Proteomes" id="UP000054485">
    <property type="component" value="Unassembled WGS sequence"/>
</dbReference>
<sequence>MSEDQPDKRHKQVDALQLGPRKRPSVTDPLPSSPMGFYGWENWLILQKKTLPLMYHIPRERREHRVFQELLKSVAGLEERLMQGEDDEVDLVADLASIVHFSDYVFDSAYLTYHQLTKGASGARGDDTKSLKGSVLDWITPKGQNLVPPLARNVKIDHGFHHELTGALLCPAGIDWSNPETKTKLRSGEIIVTGDQWPLFLYADYRYDPEDPWNGLFQSALLVCAYKHVFTSPSSVDREPKATRSGNAWIHRMTQVTLPSVAYIATQVRFALTSSPVFSCTDTVTDSERFYNSILDVFEDPDEKQEVDALVVWWNRQVFPSYSTAQCPLAKNSALARIREKRARMKESVLVPERSSDIV</sequence>
<proteinExistence type="predicted"/>
<name>A0A0D0AGR6_9AGAM</name>
<dbReference type="OrthoDB" id="3160134at2759"/>
<evidence type="ECO:0000256" key="1">
    <source>
        <dbReference type="SAM" id="MobiDB-lite"/>
    </source>
</evidence>
<dbReference type="InterPro" id="IPR046521">
    <property type="entry name" value="DUF6698"/>
</dbReference>
<keyword evidence="3" id="KW-1185">Reference proteome</keyword>